<gene>
    <name evidence="2" type="ORF">GCM10011410_23890</name>
</gene>
<evidence type="ECO:0000313" key="3">
    <source>
        <dbReference type="Proteomes" id="UP000641514"/>
    </source>
</evidence>
<keyword evidence="3" id="KW-1185">Reference proteome</keyword>
<dbReference type="RefSeq" id="WP_229675974.1">
    <property type="nucleotide sequence ID" value="NZ_BMJH01000003.1"/>
</dbReference>
<evidence type="ECO:0008006" key="4">
    <source>
        <dbReference type="Google" id="ProtNLM"/>
    </source>
</evidence>
<keyword evidence="1" id="KW-1133">Transmembrane helix</keyword>
<dbReference type="AlphaFoldDB" id="A0A916UFP0"/>
<evidence type="ECO:0000256" key="1">
    <source>
        <dbReference type="SAM" id="Phobius"/>
    </source>
</evidence>
<comment type="caution">
    <text evidence="2">The sequence shown here is derived from an EMBL/GenBank/DDBJ whole genome shotgun (WGS) entry which is preliminary data.</text>
</comment>
<accession>A0A916UFP0</accession>
<reference evidence="2" key="2">
    <citation type="submission" date="2020-09" db="EMBL/GenBank/DDBJ databases">
        <authorList>
            <person name="Sun Q."/>
            <person name="Zhou Y."/>
        </authorList>
    </citation>
    <scope>NUCLEOTIDE SEQUENCE</scope>
    <source>
        <strain evidence="2">CGMCC 1.15478</strain>
    </source>
</reference>
<name>A0A916UFP0_9ACTN</name>
<dbReference type="Pfam" id="PF10739">
    <property type="entry name" value="DUF2550"/>
    <property type="match status" value="1"/>
</dbReference>
<keyword evidence="1" id="KW-0472">Membrane</keyword>
<reference evidence="2" key="1">
    <citation type="journal article" date="2014" name="Int. J. Syst. Evol. Microbiol.">
        <title>Complete genome sequence of Corynebacterium casei LMG S-19264T (=DSM 44701T), isolated from a smear-ripened cheese.</title>
        <authorList>
            <consortium name="US DOE Joint Genome Institute (JGI-PGF)"/>
            <person name="Walter F."/>
            <person name="Albersmeier A."/>
            <person name="Kalinowski J."/>
            <person name="Ruckert C."/>
        </authorList>
    </citation>
    <scope>NUCLEOTIDE SEQUENCE</scope>
    <source>
        <strain evidence="2">CGMCC 1.15478</strain>
    </source>
</reference>
<sequence>MNSGMIVGIILLALLATCVAVFLFRLFEIRNGGTGVVVRRLPSGDCQGWRYGVVRYRDESLDFYRLSRLLPGPSLRIDRQAAELETRRQPTPPEFDILAPDSTILTINDGESRYEFALDRGALTAVLAWIESRPPRRARRRSRWT</sequence>
<organism evidence="2 3">
    <name type="scientific">Hoyosella rhizosphaerae</name>
    <dbReference type="NCBI Taxonomy" id="1755582"/>
    <lineage>
        <taxon>Bacteria</taxon>
        <taxon>Bacillati</taxon>
        <taxon>Actinomycetota</taxon>
        <taxon>Actinomycetes</taxon>
        <taxon>Mycobacteriales</taxon>
        <taxon>Hoyosellaceae</taxon>
        <taxon>Hoyosella</taxon>
    </lineage>
</organism>
<dbReference type="InterPro" id="IPR019675">
    <property type="entry name" value="DUF2550"/>
</dbReference>
<keyword evidence="1" id="KW-0812">Transmembrane</keyword>
<evidence type="ECO:0000313" key="2">
    <source>
        <dbReference type="EMBL" id="GGC70304.1"/>
    </source>
</evidence>
<dbReference type="EMBL" id="BMJH01000003">
    <property type="protein sequence ID" value="GGC70304.1"/>
    <property type="molecule type" value="Genomic_DNA"/>
</dbReference>
<feature type="transmembrane region" description="Helical" evidence="1">
    <location>
        <begin position="6"/>
        <end position="27"/>
    </location>
</feature>
<protein>
    <recommendedName>
        <fullName evidence="4">DUF2550 family protein</fullName>
    </recommendedName>
</protein>
<dbReference type="Proteomes" id="UP000641514">
    <property type="component" value="Unassembled WGS sequence"/>
</dbReference>
<proteinExistence type="predicted"/>